<accession>A0A833W2I1</accession>
<evidence type="ECO:0000313" key="2">
    <source>
        <dbReference type="Proteomes" id="UP000655588"/>
    </source>
</evidence>
<name>A0A833W2I1_9HYME</name>
<dbReference type="InterPro" id="IPR036872">
    <property type="entry name" value="CH_dom_sf"/>
</dbReference>
<evidence type="ECO:0000313" key="1">
    <source>
        <dbReference type="EMBL" id="KAF3430409.1"/>
    </source>
</evidence>
<dbReference type="Gene3D" id="1.10.418.10">
    <property type="entry name" value="Calponin-like domain"/>
    <property type="match status" value="1"/>
</dbReference>
<sequence>MGVYKDRLDDFNDRISEGPSPICRNWRFRSDPEDDTHMPLLPLPYTKIPMVLGFPGWHPCLSHQPPRGPSTLRKLVASVTLVNEMSTQAYYKERLGFDPADTVAEHHREQRSQHGYEESLSKFKGQNENGISWMMEERENWRVEGAAEHRSGSTQAFWGCWAMFIEAHDERDAIQKKTFTKWVNKHLKKSDLSRRPRLLVSRRESVPIKTPDRLINEIRMIVLPSMRQIEQTSPLFCAVRILEHVTEKKKKKKKKRCRRRCQRVYSNADRWLLMPIIQHASISSDDDKTKDLKPTDFDFDFSNGFQGNTANGTACLRVARYWFSWLPTFSIPCAHLSSCNSDLIRKRSPADDVPDLPPLVR</sequence>
<dbReference type="SUPFAM" id="SSF47576">
    <property type="entry name" value="Calponin-homology domain, CH-domain"/>
    <property type="match status" value="1"/>
</dbReference>
<dbReference type="PROSITE" id="PS00019">
    <property type="entry name" value="ACTININ_1"/>
    <property type="match status" value="1"/>
</dbReference>
<dbReference type="EMBL" id="WNWW01000062">
    <property type="protein sequence ID" value="KAF3430409.1"/>
    <property type="molecule type" value="Genomic_DNA"/>
</dbReference>
<reference evidence="1" key="1">
    <citation type="submission" date="2019-11" db="EMBL/GenBank/DDBJ databases">
        <title>The nuclear and mitochondrial genomes of Frieseomelitta varia - a highly eusocial stingless bee (Meliponini) with a permanently sterile worker caste.</title>
        <authorList>
            <person name="Freitas F.C.P."/>
            <person name="Lourenco A.P."/>
            <person name="Nunes F.M.F."/>
            <person name="Paschoal A.R."/>
            <person name="Abreu F.C.P."/>
            <person name="Barbin F.O."/>
            <person name="Bataglia L."/>
            <person name="Cardoso-Junior C.A.M."/>
            <person name="Cervoni M.S."/>
            <person name="Silva S.R."/>
            <person name="Dalarmi F."/>
            <person name="Del Lama M.A."/>
            <person name="Depintor T.S."/>
            <person name="Ferreira K.M."/>
            <person name="Goria P.S."/>
            <person name="Jaskot M.C."/>
            <person name="Lago D.C."/>
            <person name="Luna-Lucena D."/>
            <person name="Moda L.M."/>
            <person name="Nascimento L."/>
            <person name="Pedrino M."/>
            <person name="Rabico F.O."/>
            <person name="Sanches F.C."/>
            <person name="Santos D.E."/>
            <person name="Santos C.G."/>
            <person name="Vieira J."/>
            <person name="Lopes T.F."/>
            <person name="Barchuk A.R."/>
            <person name="Hartfelder K."/>
            <person name="Simoes Z.L.P."/>
            <person name="Bitondi M.M.G."/>
            <person name="Pinheiro D.G."/>
        </authorList>
    </citation>
    <scope>NUCLEOTIDE SEQUENCE</scope>
    <source>
        <strain evidence="1">USP_RPSP 00005682</strain>
        <tissue evidence="1">Whole individual</tissue>
    </source>
</reference>
<dbReference type="Proteomes" id="UP000655588">
    <property type="component" value="Unassembled WGS sequence"/>
</dbReference>
<dbReference type="InterPro" id="IPR001589">
    <property type="entry name" value="Actinin_actin-bd_CS"/>
</dbReference>
<organism evidence="1 2">
    <name type="scientific">Frieseomelitta varia</name>
    <dbReference type="NCBI Taxonomy" id="561572"/>
    <lineage>
        <taxon>Eukaryota</taxon>
        <taxon>Metazoa</taxon>
        <taxon>Ecdysozoa</taxon>
        <taxon>Arthropoda</taxon>
        <taxon>Hexapoda</taxon>
        <taxon>Insecta</taxon>
        <taxon>Pterygota</taxon>
        <taxon>Neoptera</taxon>
        <taxon>Endopterygota</taxon>
        <taxon>Hymenoptera</taxon>
        <taxon>Apocrita</taxon>
        <taxon>Aculeata</taxon>
        <taxon>Apoidea</taxon>
        <taxon>Anthophila</taxon>
        <taxon>Apidae</taxon>
        <taxon>Frieseomelitta</taxon>
    </lineage>
</organism>
<dbReference type="AlphaFoldDB" id="A0A833W2I1"/>
<protein>
    <submittedName>
        <fullName evidence="1">Uncharacterized protein</fullName>
    </submittedName>
</protein>
<keyword evidence="2" id="KW-1185">Reference proteome</keyword>
<comment type="caution">
    <text evidence="1">The sequence shown here is derived from an EMBL/GenBank/DDBJ whole genome shotgun (WGS) entry which is preliminary data.</text>
</comment>
<gene>
    <name evidence="1" type="ORF">E2986_10007</name>
</gene>
<proteinExistence type="predicted"/>